<proteinExistence type="predicted"/>
<dbReference type="STRING" id="1618671.UY67_C0019G0001"/>
<gene>
    <name evidence="2" type="ORF">UY67_C0019G0001</name>
</gene>
<keyword evidence="1" id="KW-0732">Signal</keyword>
<dbReference type="EMBL" id="LCQW01000019">
    <property type="protein sequence ID" value="KKW23656.1"/>
    <property type="molecule type" value="Genomic_DNA"/>
</dbReference>
<sequence length="332" mass="34238">MKKYLFIFSALFLAIPVLAFAGSQSYTFSFLHCGGWCDTFQDGYTFTVPAYGTLTVHVQGGSGLPSLWTCNAYDSSTGIITCDWAGGSMGYDSSFGDITASGNYPANNNTNTCSFVNDANSPTSYCGYSPGTDGTVVPREEVDVTFPAGELPVGSSIPVKVGAPDGSVAVTWTEPPPPTQHCPDGSSAPNGDSNQCTCAQGNTSQCLPPPSCPNGLDITQYPTCTCPSGQVQQGDTCITPPPTVCPNGLNIAQYPTCSCPAGQVQQGTTCVTPPPPPPPLPTCSVTFDQNPIQSGAGTTMYWNSTNADHFYINSVGYVGASGATGIGPGAST</sequence>
<comment type="caution">
    <text evidence="2">The sequence shown here is derived from an EMBL/GenBank/DDBJ whole genome shotgun (WGS) entry which is preliminary data.</text>
</comment>
<organism evidence="2 3">
    <name type="scientific">Candidatus Kaiserbacteria bacterium GW2011_GWA2_52_12</name>
    <dbReference type="NCBI Taxonomy" id="1618671"/>
    <lineage>
        <taxon>Bacteria</taxon>
        <taxon>Candidatus Kaiseribacteriota</taxon>
    </lineage>
</organism>
<dbReference type="Proteomes" id="UP000034273">
    <property type="component" value="Unassembled WGS sequence"/>
</dbReference>
<reference evidence="2 3" key="1">
    <citation type="journal article" date="2015" name="Nature">
        <title>rRNA introns, odd ribosomes, and small enigmatic genomes across a large radiation of phyla.</title>
        <authorList>
            <person name="Brown C.T."/>
            <person name="Hug L.A."/>
            <person name="Thomas B.C."/>
            <person name="Sharon I."/>
            <person name="Castelle C.J."/>
            <person name="Singh A."/>
            <person name="Wilkins M.J."/>
            <person name="Williams K.H."/>
            <person name="Banfield J.F."/>
        </authorList>
    </citation>
    <scope>NUCLEOTIDE SEQUENCE [LARGE SCALE GENOMIC DNA]</scope>
</reference>
<feature type="non-terminal residue" evidence="2">
    <location>
        <position position="332"/>
    </location>
</feature>
<name>A0A0G1WY50_9BACT</name>
<evidence type="ECO:0000313" key="2">
    <source>
        <dbReference type="EMBL" id="KKW23656.1"/>
    </source>
</evidence>
<accession>A0A0G1WY50</accession>
<dbReference type="AlphaFoldDB" id="A0A0G1WY50"/>
<feature type="signal peptide" evidence="1">
    <location>
        <begin position="1"/>
        <end position="21"/>
    </location>
</feature>
<evidence type="ECO:0000313" key="3">
    <source>
        <dbReference type="Proteomes" id="UP000034273"/>
    </source>
</evidence>
<feature type="chain" id="PRO_5002540598" evidence="1">
    <location>
        <begin position="22"/>
        <end position="332"/>
    </location>
</feature>
<protein>
    <submittedName>
        <fullName evidence="2">Uncharacterized protein</fullName>
    </submittedName>
</protein>
<evidence type="ECO:0000256" key="1">
    <source>
        <dbReference type="SAM" id="SignalP"/>
    </source>
</evidence>